<dbReference type="STRING" id="1642647.PSM36_1259"/>
<sequence length="306" mass="34617">MINKLLLLSGLLFLTLTLFGQTIHKETRLYAEKAGEELKMDIYKIESESQQPQPCLLFVFGGGFKAGTRDAELYHPYFNYFAKKGFTVVSIDYRLGMKNQKAPGVFNNKPIRNAIAIAVEDLYSATNYLLENAEALSIDPSLIIISGSSAGAITVLQADYENRDNRPSADVLPDDFNYAGVISFAGAIFSTEGTPSYTQPPAPTLFFHGSADNLVPYDKTRFFKMGMFGSKPLAKKFRSERYPYMFYSMEDIGHEVSEYPIQEFLPEIEQFINDWVFNGKQWMIDINLKDMLRKSDTSTTPGNYYN</sequence>
<evidence type="ECO:0000313" key="3">
    <source>
        <dbReference type="EMBL" id="SCD20083.1"/>
    </source>
</evidence>
<dbReference type="KEGG" id="psac:PSM36_1259"/>
<dbReference type="Proteomes" id="UP000187464">
    <property type="component" value="Chromosome I"/>
</dbReference>
<name>A0A1R3SUV1_9BACT</name>
<evidence type="ECO:0000259" key="2">
    <source>
        <dbReference type="Pfam" id="PF20434"/>
    </source>
</evidence>
<dbReference type="Gene3D" id="3.40.50.1820">
    <property type="entry name" value="alpha/beta hydrolase"/>
    <property type="match status" value="1"/>
</dbReference>
<dbReference type="InterPro" id="IPR049492">
    <property type="entry name" value="BD-FAE-like_dom"/>
</dbReference>
<keyword evidence="1" id="KW-0378">Hydrolase</keyword>
<dbReference type="GO" id="GO:0016787">
    <property type="term" value="F:hydrolase activity"/>
    <property type="evidence" value="ECO:0007669"/>
    <property type="project" value="UniProtKB-KW"/>
</dbReference>
<dbReference type="InterPro" id="IPR050300">
    <property type="entry name" value="GDXG_lipolytic_enzyme"/>
</dbReference>
<proteinExistence type="predicted"/>
<evidence type="ECO:0000313" key="4">
    <source>
        <dbReference type="Proteomes" id="UP000187464"/>
    </source>
</evidence>
<dbReference type="InterPro" id="IPR029058">
    <property type="entry name" value="AB_hydrolase_fold"/>
</dbReference>
<dbReference type="RefSeq" id="WP_083710957.1">
    <property type="nucleotide sequence ID" value="NZ_DAMBAO010000010.1"/>
</dbReference>
<gene>
    <name evidence="3" type="ORF">PSM36_1259</name>
</gene>
<dbReference type="Pfam" id="PF20434">
    <property type="entry name" value="BD-FAE"/>
    <property type="match status" value="1"/>
</dbReference>
<accession>A0A1R3SUV1</accession>
<reference evidence="3 4" key="1">
    <citation type="submission" date="2016-08" db="EMBL/GenBank/DDBJ databases">
        <authorList>
            <person name="Seilhamer J.J."/>
        </authorList>
    </citation>
    <scope>NUCLEOTIDE SEQUENCE [LARGE SCALE GENOMIC DNA]</scope>
    <source>
        <strain evidence="3">M3/6</strain>
    </source>
</reference>
<protein>
    <submittedName>
        <fullName evidence="3">Putative esterase</fullName>
    </submittedName>
</protein>
<dbReference type="SUPFAM" id="SSF53474">
    <property type="entry name" value="alpha/beta-Hydrolases"/>
    <property type="match status" value="1"/>
</dbReference>
<organism evidence="3 4">
    <name type="scientific">Proteiniphilum saccharofermentans</name>
    <dbReference type="NCBI Taxonomy" id="1642647"/>
    <lineage>
        <taxon>Bacteria</taxon>
        <taxon>Pseudomonadati</taxon>
        <taxon>Bacteroidota</taxon>
        <taxon>Bacteroidia</taxon>
        <taxon>Bacteroidales</taxon>
        <taxon>Dysgonomonadaceae</taxon>
        <taxon>Proteiniphilum</taxon>
    </lineage>
</organism>
<dbReference type="AlphaFoldDB" id="A0A1R3SUV1"/>
<dbReference type="PANTHER" id="PTHR48081">
    <property type="entry name" value="AB HYDROLASE SUPERFAMILY PROTEIN C4A8.06C"/>
    <property type="match status" value="1"/>
</dbReference>
<evidence type="ECO:0000256" key="1">
    <source>
        <dbReference type="ARBA" id="ARBA00022801"/>
    </source>
</evidence>
<keyword evidence="4" id="KW-1185">Reference proteome</keyword>
<dbReference type="EMBL" id="LT605205">
    <property type="protein sequence ID" value="SCD20083.1"/>
    <property type="molecule type" value="Genomic_DNA"/>
</dbReference>
<feature type="domain" description="BD-FAE-like" evidence="2">
    <location>
        <begin position="40"/>
        <end position="163"/>
    </location>
</feature>